<sequence>MALTPPPVYTPTTTMGSQKVPVGGQNTRDAPKPVNILILGETQNGKSTLIKQLGVYSKKRDNDIGIGNGNLSCTTEVGIYSLATKLRTYYLADRSGRKIKDTKLSDLVDYTDDDAAAVANVPEHDGKVFHFDLIDTPGLDDSDGNDMEIMANIIGRVSEVGYLNALVYVRSVDKPFGESFNRFYEYLGRCMPMLFNGLIVAHTRYTVDREDEAQSAGRDFKKDRREAFRRATRCRDDLTHIFMDNDPDPDMPFEVVQSYNACQTLLDLARSQRSIDVANNIRLLKAPNMINMDTHVILALTRQSTHLKVRLASELAAASKAKTQVLRTKREIARLRARAEEHAAELAQLDTDEEIVLGRKTVAEDYTLGTFFLEAQLWLDKRDVSYDSDCTISRVVKTTGTGCRWRDEDTRGTAWRATLSSMIFRSISGSATFYTSSRLKHQSEIAQLRGRLRDANDAAAHHEDMLSEFGADGEGEDMVGLAERLQNDVDRCDRTMERVQRNTFDACLWPTLRRFYMSRTQPSRADVVDFVQVYDPETATLMVF</sequence>
<keyword evidence="4" id="KW-1185">Reference proteome</keyword>
<reference evidence="3" key="1">
    <citation type="submission" date="2023-06" db="EMBL/GenBank/DDBJ databases">
        <title>Genome-scale phylogeny and comparative genomics of the fungal order Sordariales.</title>
        <authorList>
            <consortium name="Lawrence Berkeley National Laboratory"/>
            <person name="Hensen N."/>
            <person name="Bonometti L."/>
            <person name="Westerberg I."/>
            <person name="Brannstrom I.O."/>
            <person name="Guillou S."/>
            <person name="Cros-Aarteil S."/>
            <person name="Calhoun S."/>
            <person name="Haridas S."/>
            <person name="Kuo A."/>
            <person name="Mondo S."/>
            <person name="Pangilinan J."/>
            <person name="Riley R."/>
            <person name="LaButti K."/>
            <person name="Andreopoulos B."/>
            <person name="Lipzen A."/>
            <person name="Chen C."/>
            <person name="Yanf M."/>
            <person name="Daum C."/>
            <person name="Ng V."/>
            <person name="Clum A."/>
            <person name="Steindorff A."/>
            <person name="Ohm R."/>
            <person name="Martin F."/>
            <person name="Silar P."/>
            <person name="Natvig D."/>
            <person name="Lalanne C."/>
            <person name="Gautier V."/>
            <person name="Ament-velasquez S.L."/>
            <person name="Kruys A."/>
            <person name="Hutchinson M.I."/>
            <person name="Powell A.J."/>
            <person name="Barry K."/>
            <person name="Miller A.N."/>
            <person name="Grigoriev I.V."/>
            <person name="Debuchy R."/>
            <person name="Gladieux P."/>
            <person name="Thoren M.H."/>
            <person name="Johannesson H."/>
        </authorList>
    </citation>
    <scope>NUCLEOTIDE SEQUENCE</scope>
    <source>
        <strain evidence="3">SMH3187-1</strain>
    </source>
</reference>
<dbReference type="InterPro" id="IPR027417">
    <property type="entry name" value="P-loop_NTPase"/>
</dbReference>
<evidence type="ECO:0000256" key="2">
    <source>
        <dbReference type="SAM" id="MobiDB-lite"/>
    </source>
</evidence>
<protein>
    <recommendedName>
        <fullName evidence="5">G domain-containing protein</fullName>
    </recommendedName>
</protein>
<dbReference type="AlphaFoldDB" id="A0AA40ELJ4"/>
<comment type="caution">
    <text evidence="3">The sequence shown here is derived from an EMBL/GenBank/DDBJ whole genome shotgun (WGS) entry which is preliminary data.</text>
</comment>
<dbReference type="EMBL" id="JAUKUD010000006">
    <property type="protein sequence ID" value="KAK0741548.1"/>
    <property type="molecule type" value="Genomic_DNA"/>
</dbReference>
<evidence type="ECO:0000256" key="1">
    <source>
        <dbReference type="SAM" id="Coils"/>
    </source>
</evidence>
<keyword evidence="1" id="KW-0175">Coiled coil</keyword>
<accession>A0AA40ELJ4</accession>
<dbReference type="Gene3D" id="3.40.50.300">
    <property type="entry name" value="P-loop containing nucleotide triphosphate hydrolases"/>
    <property type="match status" value="1"/>
</dbReference>
<gene>
    <name evidence="3" type="ORF">B0T18DRAFT_449860</name>
</gene>
<feature type="region of interest" description="Disordered" evidence="2">
    <location>
        <begin position="1"/>
        <end position="27"/>
    </location>
</feature>
<evidence type="ECO:0008006" key="5">
    <source>
        <dbReference type="Google" id="ProtNLM"/>
    </source>
</evidence>
<feature type="coiled-coil region" evidence="1">
    <location>
        <begin position="438"/>
        <end position="502"/>
    </location>
</feature>
<proteinExistence type="predicted"/>
<organism evidence="3 4">
    <name type="scientific">Schizothecium vesticola</name>
    <dbReference type="NCBI Taxonomy" id="314040"/>
    <lineage>
        <taxon>Eukaryota</taxon>
        <taxon>Fungi</taxon>
        <taxon>Dikarya</taxon>
        <taxon>Ascomycota</taxon>
        <taxon>Pezizomycotina</taxon>
        <taxon>Sordariomycetes</taxon>
        <taxon>Sordariomycetidae</taxon>
        <taxon>Sordariales</taxon>
        <taxon>Schizotheciaceae</taxon>
        <taxon>Schizothecium</taxon>
    </lineage>
</organism>
<dbReference type="Proteomes" id="UP001172155">
    <property type="component" value="Unassembled WGS sequence"/>
</dbReference>
<feature type="coiled-coil region" evidence="1">
    <location>
        <begin position="318"/>
        <end position="352"/>
    </location>
</feature>
<evidence type="ECO:0000313" key="3">
    <source>
        <dbReference type="EMBL" id="KAK0741548.1"/>
    </source>
</evidence>
<evidence type="ECO:0000313" key="4">
    <source>
        <dbReference type="Proteomes" id="UP001172155"/>
    </source>
</evidence>
<name>A0AA40ELJ4_9PEZI</name>
<dbReference type="SUPFAM" id="SSF52540">
    <property type="entry name" value="P-loop containing nucleoside triphosphate hydrolases"/>
    <property type="match status" value="1"/>
</dbReference>